<keyword evidence="7" id="KW-1185">Reference proteome</keyword>
<dbReference type="Pfam" id="PF00443">
    <property type="entry name" value="UCH"/>
    <property type="match status" value="1"/>
</dbReference>
<dbReference type="EMBL" id="JARBDR010000918">
    <property type="protein sequence ID" value="KAJ8302036.1"/>
    <property type="molecule type" value="Genomic_DNA"/>
</dbReference>
<feature type="region of interest" description="Disordered" evidence="3">
    <location>
        <begin position="201"/>
        <end position="224"/>
    </location>
</feature>
<feature type="domain" description="USP" evidence="5">
    <location>
        <begin position="264"/>
        <end position="744"/>
    </location>
</feature>
<dbReference type="PROSITE" id="PS50235">
    <property type="entry name" value="USP_3"/>
    <property type="match status" value="1"/>
</dbReference>
<evidence type="ECO:0000313" key="7">
    <source>
        <dbReference type="Proteomes" id="UP001217089"/>
    </source>
</evidence>
<reference evidence="6 7" key="1">
    <citation type="submission" date="2022-12" db="EMBL/GenBank/DDBJ databases">
        <title>Chromosome-level genome of Tegillarca granosa.</title>
        <authorList>
            <person name="Kim J."/>
        </authorList>
    </citation>
    <scope>NUCLEOTIDE SEQUENCE [LARGE SCALE GENOMIC DNA]</scope>
    <source>
        <strain evidence="6">Teg-2019</strain>
        <tissue evidence="6">Adductor muscle</tissue>
    </source>
</reference>
<dbReference type="CDD" id="cd02257">
    <property type="entry name" value="Peptidase_C19"/>
    <property type="match status" value="1"/>
</dbReference>
<comment type="catalytic activity">
    <reaction evidence="1">
        <text>Thiol-dependent hydrolysis of ester, thioester, amide, peptide and isopeptide bonds formed by the C-terminal Gly of ubiquitin (a 76-residue protein attached to proteins as an intracellular targeting signal).</text>
        <dbReference type="EC" id="3.4.19.12"/>
    </reaction>
</comment>
<keyword evidence="4" id="KW-0812">Transmembrane</keyword>
<proteinExistence type="predicted"/>
<evidence type="ECO:0000256" key="4">
    <source>
        <dbReference type="SAM" id="Phobius"/>
    </source>
</evidence>
<dbReference type="InterPro" id="IPR001394">
    <property type="entry name" value="Peptidase_C19_UCH"/>
</dbReference>
<protein>
    <recommendedName>
        <fullName evidence="2">ubiquitinyl hydrolase 1</fullName>
        <ecNumber evidence="2">3.4.19.12</ecNumber>
    </recommendedName>
</protein>
<evidence type="ECO:0000256" key="3">
    <source>
        <dbReference type="SAM" id="MobiDB-lite"/>
    </source>
</evidence>
<accession>A0ABQ9EDW1</accession>
<dbReference type="PANTHER" id="PTHR21646:SF23">
    <property type="entry name" value="UBIQUITIN CARBOXYL-TERMINAL HYDROLASE USP2"/>
    <property type="match status" value="1"/>
</dbReference>
<dbReference type="Gene3D" id="3.90.70.10">
    <property type="entry name" value="Cysteine proteinases"/>
    <property type="match status" value="1"/>
</dbReference>
<dbReference type="InterPro" id="IPR018200">
    <property type="entry name" value="USP_CS"/>
</dbReference>
<dbReference type="InterPro" id="IPR050185">
    <property type="entry name" value="Ub_carboxyl-term_hydrolase"/>
</dbReference>
<evidence type="ECO:0000256" key="1">
    <source>
        <dbReference type="ARBA" id="ARBA00000707"/>
    </source>
</evidence>
<dbReference type="InterPro" id="IPR028889">
    <property type="entry name" value="USP"/>
</dbReference>
<name>A0ABQ9EDW1_TEGGR</name>
<evidence type="ECO:0000256" key="2">
    <source>
        <dbReference type="ARBA" id="ARBA00012759"/>
    </source>
</evidence>
<gene>
    <name evidence="6" type="ORF">KUTeg_021023</name>
</gene>
<evidence type="ECO:0000313" key="6">
    <source>
        <dbReference type="EMBL" id="KAJ8302036.1"/>
    </source>
</evidence>
<feature type="transmembrane region" description="Helical" evidence="4">
    <location>
        <begin position="12"/>
        <end position="33"/>
    </location>
</feature>
<feature type="region of interest" description="Disordered" evidence="3">
    <location>
        <begin position="533"/>
        <end position="557"/>
    </location>
</feature>
<keyword evidence="4" id="KW-1133">Transmembrane helix</keyword>
<organism evidence="6 7">
    <name type="scientific">Tegillarca granosa</name>
    <name type="common">Malaysian cockle</name>
    <name type="synonym">Anadara granosa</name>
    <dbReference type="NCBI Taxonomy" id="220873"/>
    <lineage>
        <taxon>Eukaryota</taxon>
        <taxon>Metazoa</taxon>
        <taxon>Spiralia</taxon>
        <taxon>Lophotrochozoa</taxon>
        <taxon>Mollusca</taxon>
        <taxon>Bivalvia</taxon>
        <taxon>Autobranchia</taxon>
        <taxon>Pteriomorphia</taxon>
        <taxon>Arcoida</taxon>
        <taxon>Arcoidea</taxon>
        <taxon>Arcidae</taxon>
        <taxon>Tegillarca</taxon>
    </lineage>
</organism>
<dbReference type="InterPro" id="IPR038765">
    <property type="entry name" value="Papain-like_cys_pep_sf"/>
</dbReference>
<dbReference type="Proteomes" id="UP001217089">
    <property type="component" value="Unassembled WGS sequence"/>
</dbReference>
<evidence type="ECO:0000259" key="5">
    <source>
        <dbReference type="PROSITE" id="PS50235"/>
    </source>
</evidence>
<dbReference type="SUPFAM" id="SSF54001">
    <property type="entry name" value="Cysteine proteinases"/>
    <property type="match status" value="1"/>
</dbReference>
<dbReference type="PANTHER" id="PTHR21646">
    <property type="entry name" value="UBIQUITIN CARBOXYL-TERMINAL HYDROLASE"/>
    <property type="match status" value="1"/>
</dbReference>
<keyword evidence="4" id="KW-0472">Membrane</keyword>
<feature type="transmembrane region" description="Helical" evidence="4">
    <location>
        <begin position="45"/>
        <end position="64"/>
    </location>
</feature>
<dbReference type="EC" id="3.4.19.12" evidence="2"/>
<sequence length="801" mass="92263">MFWLIQMTFSFVYNSLLDFVFFVITDAFFKLILGDTRNQGKKQTIWLIESGVLMLMCCLIHAFYHTPYLLLSLTLITFTFTQVLSRINVQYWWLNIRTKWDEYQQHQDSMQMRKRQIEQDEKLLRFRQDPNTRFITLNSSGQFVEVKPTVAQTSDSRIWSRLPKMNLKLRNVFKKTEEAQKAKLSEENSFNMHGGYNLHRGNTKPVLQRHDTPTSTGSWYGNLRRRPLHTSMSSPISSTYSSATSSLKTKFMTTFFPSREKVPPGIRNEGQNLCFMNSILQCISRSPHLLEELSKEMCKDSECSVVESTLVSSLLEILQNCSKYSSGTSLDPTIFRQAASSFPRCVVAPLTESQRQQDSAEFFMWLMDAVHIILNKNRKGDPSSKKSNNEQLKMLKFIYGDLNPSKIQELKAVCQQEINKAHGLQNDSYAEPIQRLSDLEWLTYKKDNDSVIDHLFTGQLVIGYHCLTDNHISVNMQTFNILPVPIVQPRDVSGLVNLEDCFTKFCNVEHLIGQDGLECSVCNSRQNLETPFTTRVGNPRTPNFRQTTLSSTDSAMSGMQSPLSGNTFMSPIPGNGELINDSGFHDNLFKTSTPIAGNFPLPNLPKQRLRDAERRCLLRRLPDCLVIQLMRFSFNHVTRQSCKLQSPVRIPLSDLDLTQIMFDTITNREDLSSTEASYKYDLYGVCVHLGANSTNFGHYISYCLHTDGQWYKFDDETVTQVNMQFELTTRELRENAYILFYKKNFYKVDLVALSSPLIFIHVFSQQDLILHTRLKYYNRNESKFPVLSIVMTDISHEPLLG</sequence>
<dbReference type="PROSITE" id="PS00973">
    <property type="entry name" value="USP_2"/>
    <property type="match status" value="1"/>
</dbReference>
<comment type="caution">
    <text evidence="6">The sequence shown here is derived from an EMBL/GenBank/DDBJ whole genome shotgun (WGS) entry which is preliminary data.</text>
</comment>